<dbReference type="PROSITE" id="PS50893">
    <property type="entry name" value="ABC_TRANSPORTER_2"/>
    <property type="match status" value="1"/>
</dbReference>
<comment type="caution">
    <text evidence="6">The sequence shown here is derived from an EMBL/GenBank/DDBJ whole genome shotgun (WGS) entry which is preliminary data.</text>
</comment>
<dbReference type="EMBL" id="LYRP01000001">
    <property type="protein sequence ID" value="OAT78299.1"/>
    <property type="molecule type" value="Genomic_DNA"/>
</dbReference>
<evidence type="ECO:0000259" key="5">
    <source>
        <dbReference type="PROSITE" id="PS50893"/>
    </source>
</evidence>
<dbReference type="InterPro" id="IPR027417">
    <property type="entry name" value="P-loop_NTPase"/>
</dbReference>
<dbReference type="Pfam" id="PF00005">
    <property type="entry name" value="ABC_tran"/>
    <property type="match status" value="1"/>
</dbReference>
<dbReference type="SUPFAM" id="SSF52540">
    <property type="entry name" value="P-loop containing nucleoside triphosphate hydrolases"/>
    <property type="match status" value="1"/>
</dbReference>
<evidence type="ECO:0000256" key="2">
    <source>
        <dbReference type="ARBA" id="ARBA00022448"/>
    </source>
</evidence>
<dbReference type="SMART" id="SM00382">
    <property type="entry name" value="AAA"/>
    <property type="match status" value="1"/>
</dbReference>
<dbReference type="CDD" id="cd03293">
    <property type="entry name" value="ABC_NrtD_SsuB_transporters"/>
    <property type="match status" value="1"/>
</dbReference>
<comment type="similarity">
    <text evidence="1">Belongs to the ABC transporter superfamily.</text>
</comment>
<dbReference type="STRING" id="1691903.A9B99_00750"/>
<dbReference type="Gene3D" id="3.40.50.300">
    <property type="entry name" value="P-loop containing nucleotide triphosphate hydrolases"/>
    <property type="match status" value="1"/>
</dbReference>
<dbReference type="PROSITE" id="PS00211">
    <property type="entry name" value="ABC_TRANSPORTER_1"/>
    <property type="match status" value="1"/>
</dbReference>
<keyword evidence="7" id="KW-1185">Reference proteome</keyword>
<reference evidence="7" key="1">
    <citation type="submission" date="2016-05" db="EMBL/GenBank/DDBJ databases">
        <authorList>
            <person name="Behera P."/>
            <person name="Vaishampayan P."/>
            <person name="Singh N."/>
            <person name="Raina V."/>
            <person name="Suar M."/>
            <person name="Pattnaik A."/>
            <person name="Rastogi G."/>
        </authorList>
    </citation>
    <scope>NUCLEOTIDE SEQUENCE [LARGE SCALE GENOMIC DNA]</scope>
    <source>
        <strain evidence="7">MP23</strain>
    </source>
</reference>
<dbReference type="InterPro" id="IPR003593">
    <property type="entry name" value="AAA+_ATPase"/>
</dbReference>
<proteinExistence type="inferred from homology"/>
<evidence type="ECO:0000256" key="1">
    <source>
        <dbReference type="ARBA" id="ARBA00005417"/>
    </source>
</evidence>
<evidence type="ECO:0000256" key="3">
    <source>
        <dbReference type="ARBA" id="ARBA00022741"/>
    </source>
</evidence>
<gene>
    <name evidence="6" type="ORF">A9B99_00750</name>
</gene>
<keyword evidence="4 6" id="KW-0067">ATP-binding</keyword>
<evidence type="ECO:0000313" key="7">
    <source>
        <dbReference type="Proteomes" id="UP000078225"/>
    </source>
</evidence>
<accession>A0A1B7L7C9</accession>
<keyword evidence="2" id="KW-0813">Transport</keyword>
<dbReference type="InterPro" id="IPR017871">
    <property type="entry name" value="ABC_transporter-like_CS"/>
</dbReference>
<sequence length="275" mass="30230">MSSVLSFDSEPSTISTMATPGSRFLMARGVEKRYPNGTLALERLNLDIAQGEIVSLLGPSGCGKSTLLKMFAGLESPTAGQVRWNGKAERDEHSRMGMVFQEATLMPWATVAENVRLPLDLRHENKKQANLRVLQALETVGLSAFAHARPKELSGGMQMRVSLARALVTNPSLLLMDEPFGALDEFTRQRLDSEIRTLWASRNLTVVFVTHSIYEAVYLSSRVIVMGARPGRVIADIAIDGPQDRDSGFRTSERFIRQCALLSAQLEQASGGQHD</sequence>
<dbReference type="AlphaFoldDB" id="A0A1B7L7C9"/>
<keyword evidence="3" id="KW-0547">Nucleotide-binding</keyword>
<dbReference type="InterPro" id="IPR050166">
    <property type="entry name" value="ABC_transporter_ATP-bind"/>
</dbReference>
<dbReference type="OrthoDB" id="9802264at2"/>
<evidence type="ECO:0000256" key="4">
    <source>
        <dbReference type="ARBA" id="ARBA00022840"/>
    </source>
</evidence>
<organism evidence="6 7">
    <name type="scientific">Mangrovibacter phragmitis</name>
    <dbReference type="NCBI Taxonomy" id="1691903"/>
    <lineage>
        <taxon>Bacteria</taxon>
        <taxon>Pseudomonadati</taxon>
        <taxon>Pseudomonadota</taxon>
        <taxon>Gammaproteobacteria</taxon>
        <taxon>Enterobacterales</taxon>
        <taxon>Enterobacteriaceae</taxon>
        <taxon>Mangrovibacter</taxon>
    </lineage>
</organism>
<dbReference type="PANTHER" id="PTHR42788:SF19">
    <property type="entry name" value="ALIPHATIC SULFONATES IMPORT ATP-BINDING PROTEIN SSUB 2"/>
    <property type="match status" value="1"/>
</dbReference>
<protein>
    <submittedName>
        <fullName evidence="6">Nitrate/sulfonate/bicarbonate ABC transporter ATP-binding protein</fullName>
    </submittedName>
</protein>
<name>A0A1B7L7C9_9ENTR</name>
<dbReference type="PANTHER" id="PTHR42788">
    <property type="entry name" value="TAURINE IMPORT ATP-BINDING PROTEIN-RELATED"/>
    <property type="match status" value="1"/>
</dbReference>
<dbReference type="GO" id="GO:0005524">
    <property type="term" value="F:ATP binding"/>
    <property type="evidence" value="ECO:0007669"/>
    <property type="project" value="UniProtKB-KW"/>
</dbReference>
<dbReference type="InterPro" id="IPR003439">
    <property type="entry name" value="ABC_transporter-like_ATP-bd"/>
</dbReference>
<dbReference type="RefSeq" id="WP_064593668.1">
    <property type="nucleotide sequence ID" value="NZ_JBDJAE010000001.1"/>
</dbReference>
<evidence type="ECO:0000313" key="6">
    <source>
        <dbReference type="EMBL" id="OAT78299.1"/>
    </source>
</evidence>
<dbReference type="GO" id="GO:0016887">
    <property type="term" value="F:ATP hydrolysis activity"/>
    <property type="evidence" value="ECO:0007669"/>
    <property type="project" value="InterPro"/>
</dbReference>
<dbReference type="Proteomes" id="UP000078225">
    <property type="component" value="Unassembled WGS sequence"/>
</dbReference>
<feature type="domain" description="ABC transporter" evidence="5">
    <location>
        <begin position="25"/>
        <end position="255"/>
    </location>
</feature>